<dbReference type="RefSeq" id="WP_015024435.1">
    <property type="nucleotide sequence ID" value="NC_018721.1"/>
</dbReference>
<organism evidence="1 2">
    <name type="scientific">Psychroflexus torquis (strain ATCC 700755 / CIP 106069 / ACAM 623)</name>
    <dbReference type="NCBI Taxonomy" id="313595"/>
    <lineage>
        <taxon>Bacteria</taxon>
        <taxon>Pseudomonadati</taxon>
        <taxon>Bacteroidota</taxon>
        <taxon>Flavobacteriia</taxon>
        <taxon>Flavobacteriales</taxon>
        <taxon>Flavobacteriaceae</taxon>
        <taxon>Psychroflexus</taxon>
    </lineage>
</organism>
<evidence type="ECO:0000313" key="1">
    <source>
        <dbReference type="EMBL" id="AFU68853.1"/>
    </source>
</evidence>
<dbReference type="HOGENOM" id="CLU_1516695_0_0_10"/>
<evidence type="ECO:0000313" key="2">
    <source>
        <dbReference type="Proteomes" id="UP000008514"/>
    </source>
</evidence>
<dbReference type="eggNOG" id="ENOG5030Z0Z">
    <property type="taxonomic scope" value="Bacteria"/>
</dbReference>
<proteinExistence type="predicted"/>
<dbReference type="EMBL" id="CP003879">
    <property type="protein sequence ID" value="AFU68853.1"/>
    <property type="molecule type" value="Genomic_DNA"/>
</dbReference>
<accession>K4IGB7</accession>
<reference evidence="1" key="2">
    <citation type="submission" date="2012-09" db="EMBL/GenBank/DDBJ databases">
        <title>The complete sequence of Psychroflexus torquis an extreme psychrophile from sea-ice that is stimulated by light.</title>
        <authorList>
            <person name="Feng S."/>
            <person name="Powell S.M."/>
            <person name="Bowman J.P."/>
        </authorList>
    </citation>
    <scope>NUCLEOTIDE SEQUENCE [LARGE SCALE GENOMIC DNA]</scope>
    <source>
        <strain evidence="1">ATCC 700755</strain>
    </source>
</reference>
<reference evidence="1" key="1">
    <citation type="submission" date="2006-03" db="EMBL/GenBank/DDBJ databases">
        <authorList>
            <person name="Bowman J."/>
            <person name="Ferriera S."/>
            <person name="Johnson J."/>
            <person name="Kravitz S."/>
            <person name="Halpern A."/>
            <person name="Remington K."/>
            <person name="Beeson K."/>
            <person name="Tran B."/>
            <person name="Rogers Y.-H."/>
            <person name="Friedman R."/>
            <person name="Venter J.C."/>
        </authorList>
    </citation>
    <scope>NUCLEOTIDE SEQUENCE [LARGE SCALE GENOMIC DNA]</scope>
    <source>
        <strain evidence="1">ATCC 700755</strain>
    </source>
</reference>
<dbReference type="OrthoDB" id="1429837at2"/>
<dbReference type="Proteomes" id="UP000008514">
    <property type="component" value="Chromosome"/>
</dbReference>
<sequence>MKYLFIICVIFLGCTDNRPLDSDDFEVSPRFEVNLFQIQYPTQLINVGYDSIPSPNTIRQFVNTDFLNEQFNADYLKSLEFKFLAENSINTPQTFNFTFFDADGLVTFRITHSIAGGNESSPQTERVANLYTTQSDIEKITNSVELEVLFSQPSQGSNNGIMNLECVIEAGYLYTRE</sequence>
<name>K4IGB7_PSYTT</name>
<dbReference type="KEGG" id="ptq:P700755_002060"/>
<gene>
    <name evidence="1" type="ordered locus">P700755_002060</name>
</gene>
<protein>
    <submittedName>
        <fullName evidence="1">Uncharacterized protein</fullName>
    </submittedName>
</protein>
<dbReference type="AlphaFoldDB" id="K4IGB7"/>
<keyword evidence="2" id="KW-1185">Reference proteome</keyword>